<keyword evidence="2 11" id="KW-0808">Transferase</keyword>
<dbReference type="GO" id="GO:0005789">
    <property type="term" value="C:endoplasmic reticulum membrane"/>
    <property type="evidence" value="ECO:0007669"/>
    <property type="project" value="UniProtKB-SubCell"/>
</dbReference>
<organism evidence="16">
    <name type="scientific">Serpula lacrymans var. lacrymans (strain S7.3)</name>
    <name type="common">Dry rot fungus</name>
    <dbReference type="NCBI Taxonomy" id="936435"/>
    <lineage>
        <taxon>Eukaryota</taxon>
        <taxon>Fungi</taxon>
        <taxon>Dikarya</taxon>
        <taxon>Basidiomycota</taxon>
        <taxon>Agaricomycotina</taxon>
        <taxon>Agaricomycetes</taxon>
        <taxon>Agaricomycetidae</taxon>
        <taxon>Boletales</taxon>
        <taxon>Coniophorineae</taxon>
        <taxon>Serpulaceae</taxon>
        <taxon>Serpula</taxon>
    </lineage>
</organism>
<comment type="domain">
    <text evidence="11 12">The DHHC domain is required for palmitoyltransferase activity.</text>
</comment>
<feature type="domain" description="Palmitoyltransferase DHHC" evidence="14">
    <location>
        <begin position="89"/>
        <end position="215"/>
    </location>
</feature>
<keyword evidence="9 11" id="KW-0012">Acyltransferase</keyword>
<evidence type="ECO:0000256" key="12">
    <source>
        <dbReference type="RuleBase" id="RU079119"/>
    </source>
</evidence>
<feature type="compositionally biased region" description="Basic and acidic residues" evidence="13">
    <location>
        <begin position="285"/>
        <end position="294"/>
    </location>
</feature>
<evidence type="ECO:0000256" key="11">
    <source>
        <dbReference type="HAMAP-Rule" id="MF_03199"/>
    </source>
</evidence>
<feature type="transmembrane region" description="Helical" evidence="11 12">
    <location>
        <begin position="41"/>
        <end position="60"/>
    </location>
</feature>
<evidence type="ECO:0000256" key="1">
    <source>
        <dbReference type="ARBA" id="ARBA00004141"/>
    </source>
</evidence>
<feature type="transmembrane region" description="Helical" evidence="11 12">
    <location>
        <begin position="6"/>
        <end position="29"/>
    </location>
</feature>
<dbReference type="InterPro" id="IPR033682">
    <property type="entry name" value="PFA4"/>
</dbReference>
<dbReference type="PROSITE" id="PS50216">
    <property type="entry name" value="DHHC"/>
    <property type="match status" value="1"/>
</dbReference>
<dbReference type="OMA" id="YLRYIPQ"/>
<accession>F8QET8</accession>
<evidence type="ECO:0000256" key="2">
    <source>
        <dbReference type="ARBA" id="ARBA00022679"/>
    </source>
</evidence>
<dbReference type="OrthoDB" id="331948at2759"/>
<dbReference type="EMBL" id="GL945494">
    <property type="protein sequence ID" value="EGN93101.1"/>
    <property type="molecule type" value="Genomic_DNA"/>
</dbReference>
<dbReference type="Proteomes" id="UP000008063">
    <property type="component" value="Unassembled WGS sequence"/>
</dbReference>
<dbReference type="EC" id="2.3.1.225" evidence="11"/>
<evidence type="ECO:0000256" key="6">
    <source>
        <dbReference type="ARBA" id="ARBA00023136"/>
    </source>
</evidence>
<evidence type="ECO:0000256" key="7">
    <source>
        <dbReference type="ARBA" id="ARBA00023139"/>
    </source>
</evidence>
<dbReference type="HOGENOM" id="CLU_027721_9_0_1"/>
<comment type="function">
    <text evidence="11">Mediates the reversible addition of palmitate to target proteins, thereby regulating their membrane association and biological function.</text>
</comment>
<keyword evidence="6 11" id="KW-0472">Membrane</keyword>
<comment type="subcellular location">
    <subcellularLocation>
        <location evidence="11">Endoplasmic reticulum membrane</location>
        <topology evidence="11">Multi-pass membrane protein</topology>
    </subcellularLocation>
    <subcellularLocation>
        <location evidence="1">Membrane</location>
        <topology evidence="1">Multi-pass membrane protein</topology>
    </subcellularLocation>
</comment>
<dbReference type="AlphaFoldDB" id="F8QET8"/>
<evidence type="ECO:0000313" key="15">
    <source>
        <dbReference type="EMBL" id="EGN93101.1"/>
    </source>
</evidence>
<dbReference type="InterPro" id="IPR001594">
    <property type="entry name" value="Palmitoyltrfase_DHHC"/>
</dbReference>
<evidence type="ECO:0000256" key="10">
    <source>
        <dbReference type="ARBA" id="ARBA00048048"/>
    </source>
</evidence>
<feature type="transmembrane region" description="Helical" evidence="11 12">
    <location>
        <begin position="136"/>
        <end position="154"/>
    </location>
</feature>
<feature type="region of interest" description="Disordered" evidence="13">
    <location>
        <begin position="279"/>
        <end position="368"/>
    </location>
</feature>
<feature type="transmembrane region" description="Helical" evidence="11 12">
    <location>
        <begin position="175"/>
        <end position="201"/>
    </location>
</feature>
<evidence type="ECO:0000256" key="3">
    <source>
        <dbReference type="ARBA" id="ARBA00022692"/>
    </source>
</evidence>
<evidence type="ECO:0000256" key="4">
    <source>
        <dbReference type="ARBA" id="ARBA00022824"/>
    </source>
</evidence>
<keyword evidence="16" id="KW-1185">Reference proteome</keyword>
<gene>
    <name evidence="11" type="primary">PFA4</name>
    <name evidence="15" type="ORF">SERLA73DRAFT_189934</name>
</gene>
<keyword evidence="5 11" id="KW-1133">Transmembrane helix</keyword>
<dbReference type="InParanoid" id="F8QET8"/>
<sequence length="450" mass="51749">MGRLWGRVIVSLVTGLISFLTFSPQIFIIWPWYGREITVELLTLLLPFNVLIFMLFWNYYLCITVDPGRVPDSWQPEGEIIEVKKVTGGPRYCRTCKKYKPPRSHHCRVCNRCILRMDHHCPWVNNCIGHFNYGHFIRFLFYVDLACFYHLFMVTRRVFDCMGKRRWDEPSGLELVFIVLNYALCIPVVLAVGAFSLYHIYSMLGNTTTIEGWEKDKAATLLRRGKIQEVKFPYNLGARRNITSVLGDNPLLWCCPTVTPGTGLKYQLSIGDDIDVQASWPPRDPALKEQEDKPFILPDSPWTYENGSTNPNLRPSSGARLRSNVAGKQQKTRPVYAGPPYQIDPENEEEERGLASHSRSSSQDSDFVYTEEGYRQGVQVRRGSEGYEVRPVDREELLQRFLHDQNEDVDMYQRYVPEPSSDDYSDEEEEEDNAGEQADGVRAAELSSGI</sequence>
<evidence type="ECO:0000256" key="9">
    <source>
        <dbReference type="ARBA" id="ARBA00023315"/>
    </source>
</evidence>
<dbReference type="Pfam" id="PF01529">
    <property type="entry name" value="DHHC"/>
    <property type="match status" value="1"/>
</dbReference>
<proteinExistence type="inferred from homology"/>
<evidence type="ECO:0000256" key="13">
    <source>
        <dbReference type="SAM" id="MobiDB-lite"/>
    </source>
</evidence>
<evidence type="ECO:0000256" key="5">
    <source>
        <dbReference type="ARBA" id="ARBA00022989"/>
    </source>
</evidence>
<reference evidence="16" key="1">
    <citation type="journal article" date="2011" name="Science">
        <title>The plant cell wall-decomposing machinery underlies the functional diversity of forest fungi.</title>
        <authorList>
            <person name="Eastwood D.C."/>
            <person name="Floudas D."/>
            <person name="Binder M."/>
            <person name="Majcherczyk A."/>
            <person name="Schneider P."/>
            <person name="Aerts A."/>
            <person name="Asiegbu F.O."/>
            <person name="Baker S.E."/>
            <person name="Barry K."/>
            <person name="Bendiksby M."/>
            <person name="Blumentritt M."/>
            <person name="Coutinho P.M."/>
            <person name="Cullen D."/>
            <person name="de Vries R.P."/>
            <person name="Gathman A."/>
            <person name="Goodell B."/>
            <person name="Henrissat B."/>
            <person name="Ihrmark K."/>
            <person name="Kauserud H."/>
            <person name="Kohler A."/>
            <person name="LaButti K."/>
            <person name="Lapidus A."/>
            <person name="Lavin J.L."/>
            <person name="Lee Y.-H."/>
            <person name="Lindquist E."/>
            <person name="Lilly W."/>
            <person name="Lucas S."/>
            <person name="Morin E."/>
            <person name="Murat C."/>
            <person name="Oguiza J.A."/>
            <person name="Park J."/>
            <person name="Pisabarro A.G."/>
            <person name="Riley R."/>
            <person name="Rosling A."/>
            <person name="Salamov A."/>
            <person name="Schmidt O."/>
            <person name="Schmutz J."/>
            <person name="Skrede I."/>
            <person name="Stenlid J."/>
            <person name="Wiebenga A."/>
            <person name="Xie X."/>
            <person name="Kuees U."/>
            <person name="Hibbett D.S."/>
            <person name="Hoffmeister D."/>
            <person name="Hoegberg N."/>
            <person name="Martin F."/>
            <person name="Grigoriev I.V."/>
            <person name="Watkinson S.C."/>
        </authorList>
    </citation>
    <scope>NUCLEOTIDE SEQUENCE [LARGE SCALE GENOMIC DNA]</scope>
    <source>
        <strain evidence="16">strain S7.3</strain>
    </source>
</reference>
<feature type="region of interest" description="Disordered" evidence="13">
    <location>
        <begin position="400"/>
        <end position="450"/>
    </location>
</feature>
<comment type="catalytic activity">
    <reaction evidence="10 11 12">
        <text>L-cysteinyl-[protein] + hexadecanoyl-CoA = S-hexadecanoyl-L-cysteinyl-[protein] + CoA</text>
        <dbReference type="Rhea" id="RHEA:36683"/>
        <dbReference type="Rhea" id="RHEA-COMP:10131"/>
        <dbReference type="Rhea" id="RHEA-COMP:11032"/>
        <dbReference type="ChEBI" id="CHEBI:29950"/>
        <dbReference type="ChEBI" id="CHEBI:57287"/>
        <dbReference type="ChEBI" id="CHEBI:57379"/>
        <dbReference type="ChEBI" id="CHEBI:74151"/>
        <dbReference type="EC" id="2.3.1.225"/>
    </reaction>
</comment>
<protein>
    <recommendedName>
        <fullName evidence="11">Palmitoyltransferase PFA4</fullName>
        <ecNumber evidence="11">2.3.1.225</ecNumber>
    </recommendedName>
    <alternativeName>
        <fullName evidence="11">Protein S-acyltransferase</fullName>
        <shortName evidence="11">PAT</shortName>
    </alternativeName>
    <alternativeName>
        <fullName evidence="11">Protein fatty acyltransferase 4</fullName>
    </alternativeName>
</protein>
<comment type="similarity">
    <text evidence="11">Belongs to the DHHC palmitoyltransferase family. PFA4 subfamily.</text>
</comment>
<keyword evidence="4 11" id="KW-0256">Endoplasmic reticulum</keyword>
<dbReference type="PANTHER" id="PTHR12246">
    <property type="entry name" value="PALMITOYLTRANSFERASE ZDHHC16"/>
    <property type="match status" value="1"/>
</dbReference>
<feature type="compositionally biased region" description="Polar residues" evidence="13">
    <location>
        <begin position="303"/>
        <end position="315"/>
    </location>
</feature>
<name>F8QET8_SERL3</name>
<feature type="compositionally biased region" description="Low complexity" evidence="13">
    <location>
        <begin position="356"/>
        <end position="365"/>
    </location>
</feature>
<dbReference type="eggNOG" id="KOG1315">
    <property type="taxonomic scope" value="Eukaryota"/>
</dbReference>
<keyword evidence="8 11" id="KW-0449">Lipoprotein</keyword>
<dbReference type="GO" id="GO:0019706">
    <property type="term" value="F:protein-cysteine S-palmitoyltransferase activity"/>
    <property type="evidence" value="ECO:0007669"/>
    <property type="project" value="UniProtKB-UniRule"/>
</dbReference>
<evidence type="ECO:0000313" key="16">
    <source>
        <dbReference type="Proteomes" id="UP000008063"/>
    </source>
</evidence>
<dbReference type="InterPro" id="IPR039859">
    <property type="entry name" value="PFA4/ZDH16/20/ERF2-like"/>
</dbReference>
<feature type="active site" description="S-palmitoyl cysteine intermediate" evidence="11">
    <location>
        <position position="121"/>
    </location>
</feature>
<evidence type="ECO:0000259" key="14">
    <source>
        <dbReference type="Pfam" id="PF01529"/>
    </source>
</evidence>
<feature type="compositionally biased region" description="Acidic residues" evidence="13">
    <location>
        <begin position="420"/>
        <end position="434"/>
    </location>
</feature>
<dbReference type="HAMAP" id="MF_03199">
    <property type="entry name" value="DHHC_PAT_PFA4"/>
    <property type="match status" value="1"/>
</dbReference>
<keyword evidence="3 11" id="KW-0812">Transmembrane</keyword>
<dbReference type="STRING" id="936435.F8QET8"/>
<evidence type="ECO:0000256" key="8">
    <source>
        <dbReference type="ARBA" id="ARBA00023288"/>
    </source>
</evidence>
<keyword evidence="7 11" id="KW-0564">Palmitate</keyword>